<accession>A0A0H4TSX8</accession>
<comment type="similarity">
    <text evidence="1">Belongs to the IF-1 family.</text>
</comment>
<keyword evidence="2 4" id="KW-0396">Initiation factor</keyword>
<dbReference type="InterPro" id="IPR012340">
    <property type="entry name" value="NA-bd_OB-fold"/>
</dbReference>
<reference evidence="6" key="1">
    <citation type="journal article" date="2015" name="ISME J.">
        <title>Aquifer environment selects for microbial species cohorts in sediment and groundwater.</title>
        <authorList>
            <person name="Hug L.A."/>
            <person name="Thomas B.C."/>
            <person name="Brown C.T."/>
            <person name="Frischkorn K.R."/>
            <person name="Williams K.H."/>
            <person name="Tringe S.G."/>
            <person name="Banfield J.F."/>
        </authorList>
    </citation>
    <scope>NUCLEOTIDE SEQUENCE</scope>
</reference>
<dbReference type="PANTHER" id="PTHR33370:SF1">
    <property type="entry name" value="TRANSLATION INITIATION FACTOR IF-1, CHLOROPLASTIC"/>
    <property type="match status" value="1"/>
</dbReference>
<dbReference type="AlphaFoldDB" id="A0A0H4TSX8"/>
<evidence type="ECO:0000256" key="2">
    <source>
        <dbReference type="ARBA" id="ARBA00022540"/>
    </source>
</evidence>
<proteinExistence type="inferred from homology"/>
<dbReference type="GO" id="GO:0005829">
    <property type="term" value="C:cytosol"/>
    <property type="evidence" value="ECO:0007669"/>
    <property type="project" value="TreeGrafter"/>
</dbReference>
<dbReference type="PANTHER" id="PTHR33370">
    <property type="entry name" value="TRANSLATION INITIATION FACTOR IF-1, CHLOROPLASTIC"/>
    <property type="match status" value="1"/>
</dbReference>
<evidence type="ECO:0000256" key="3">
    <source>
        <dbReference type="ARBA" id="ARBA00022917"/>
    </source>
</evidence>
<keyword evidence="3 4" id="KW-0648">Protein biosynthesis</keyword>
<dbReference type="SUPFAM" id="SSF50249">
    <property type="entry name" value="Nucleic acid-binding proteins"/>
    <property type="match status" value="1"/>
</dbReference>
<feature type="domain" description="S1-like" evidence="5">
    <location>
        <begin position="1"/>
        <end position="73"/>
    </location>
</feature>
<dbReference type="PROSITE" id="PS50832">
    <property type="entry name" value="S1_IF1_TYPE"/>
    <property type="match status" value="1"/>
</dbReference>
<evidence type="ECO:0000259" key="5">
    <source>
        <dbReference type="PROSITE" id="PS50832"/>
    </source>
</evidence>
<dbReference type="InterPro" id="IPR004368">
    <property type="entry name" value="TIF_IF1"/>
</dbReference>
<dbReference type="Pfam" id="PF01176">
    <property type="entry name" value="eIF-1a"/>
    <property type="match status" value="1"/>
</dbReference>
<dbReference type="GO" id="GO:0043022">
    <property type="term" value="F:ribosome binding"/>
    <property type="evidence" value="ECO:0007669"/>
    <property type="project" value="TreeGrafter"/>
</dbReference>
<dbReference type="EMBL" id="KT007024">
    <property type="protein sequence ID" value="AKQ03894.1"/>
    <property type="molecule type" value="Genomic_DNA"/>
</dbReference>
<gene>
    <name evidence="6" type="primary">infA</name>
</gene>
<dbReference type="GO" id="GO:0003743">
    <property type="term" value="F:translation initiation factor activity"/>
    <property type="evidence" value="ECO:0007669"/>
    <property type="project" value="UniProtKB-UniRule"/>
</dbReference>
<organism evidence="6">
    <name type="scientific">uncultured Acidobacteria bacterium Rifle_16ft_4_minimus_38982</name>
    <dbReference type="NCBI Taxonomy" id="1665089"/>
    <lineage>
        <taxon>Bacteria</taxon>
        <taxon>Pseudomonadati</taxon>
        <taxon>Acidobacteriota</taxon>
        <taxon>environmental samples</taxon>
    </lineage>
</organism>
<dbReference type="GO" id="GO:0003723">
    <property type="term" value="F:RNA binding"/>
    <property type="evidence" value="ECO:0007669"/>
    <property type="project" value="InterPro"/>
</dbReference>
<dbReference type="InterPro" id="IPR006196">
    <property type="entry name" value="RNA-binding_domain_S1_IF1"/>
</dbReference>
<evidence type="ECO:0000256" key="1">
    <source>
        <dbReference type="ARBA" id="ARBA00010939"/>
    </source>
</evidence>
<sequence>MPEAARETLEMEGTVREALPNALYRVELLDEQRTAITAHVAGGASLLRLRPGDVVLVQLFPYDAGRGRIVRRR</sequence>
<name>A0A0H4TSX8_9BACT</name>
<protein>
    <submittedName>
        <fullName evidence="6">Translation initiation factor IF-1</fullName>
    </submittedName>
</protein>
<dbReference type="Gene3D" id="2.40.50.140">
    <property type="entry name" value="Nucleic acid-binding proteins"/>
    <property type="match status" value="1"/>
</dbReference>
<evidence type="ECO:0000313" key="6">
    <source>
        <dbReference type="EMBL" id="AKQ03894.1"/>
    </source>
</evidence>
<evidence type="ECO:0000256" key="4">
    <source>
        <dbReference type="PROSITE-ProRule" id="PRU00181"/>
    </source>
</evidence>